<sequence length="213" mass="23343">MMRMMFRFLFHITLFIAVSAAMTGISSGQVLINEYMPDPARDWDGDGAYDYRSDEWVEIINTGDSSVDLNTFLLRDAGDQVLWRYGFSGYLAPGETRVVYGSDAVAWEESNGFPAYGLSLNNAGDEIILCRVMEAETLVVDTAGFGRSAVDDRSIGRTLADAGIWAIYDAWNPCSDSCSPPGNGCIPTPGEVNDCITSVAERSWGSIKMIETR</sequence>
<dbReference type="Proteomes" id="UP000886069">
    <property type="component" value="Unassembled WGS sequence"/>
</dbReference>
<evidence type="ECO:0000259" key="1">
    <source>
        <dbReference type="PROSITE" id="PS51841"/>
    </source>
</evidence>
<comment type="caution">
    <text evidence="2">The sequence shown here is derived from an EMBL/GenBank/DDBJ whole genome shotgun (WGS) entry which is preliminary data.</text>
</comment>
<feature type="domain" description="LTD" evidence="1">
    <location>
        <begin position="18"/>
        <end position="151"/>
    </location>
</feature>
<protein>
    <submittedName>
        <fullName evidence="2">Lamin tail domain-containing protein</fullName>
    </submittedName>
</protein>
<proteinExistence type="predicted"/>
<dbReference type="Pfam" id="PF00932">
    <property type="entry name" value="LTD"/>
    <property type="match status" value="1"/>
</dbReference>
<organism evidence="2">
    <name type="scientific">Eiseniibacteriota bacterium</name>
    <dbReference type="NCBI Taxonomy" id="2212470"/>
    <lineage>
        <taxon>Bacteria</taxon>
        <taxon>Candidatus Eiseniibacteriota</taxon>
    </lineage>
</organism>
<evidence type="ECO:0000313" key="2">
    <source>
        <dbReference type="EMBL" id="HER44217.1"/>
    </source>
</evidence>
<dbReference type="PROSITE" id="PS51841">
    <property type="entry name" value="LTD"/>
    <property type="match status" value="1"/>
</dbReference>
<dbReference type="EMBL" id="DSEC01000508">
    <property type="protein sequence ID" value="HER44217.1"/>
    <property type="molecule type" value="Genomic_DNA"/>
</dbReference>
<dbReference type="Gene3D" id="2.60.40.1260">
    <property type="entry name" value="Lamin Tail domain"/>
    <property type="match status" value="1"/>
</dbReference>
<dbReference type="InterPro" id="IPR036415">
    <property type="entry name" value="Lamin_tail_dom_sf"/>
</dbReference>
<name>A0A7V2AVV8_UNCEI</name>
<accession>A0A7V2AVV8</accession>
<dbReference type="InterPro" id="IPR001322">
    <property type="entry name" value="Lamin_tail_dom"/>
</dbReference>
<reference evidence="2" key="1">
    <citation type="journal article" date="2020" name="mSystems">
        <title>Genome- and Community-Level Interaction Insights into Carbon Utilization and Element Cycling Functions of Hydrothermarchaeota in Hydrothermal Sediment.</title>
        <authorList>
            <person name="Zhou Z."/>
            <person name="Liu Y."/>
            <person name="Xu W."/>
            <person name="Pan J."/>
            <person name="Luo Z.H."/>
            <person name="Li M."/>
        </authorList>
    </citation>
    <scope>NUCLEOTIDE SEQUENCE [LARGE SCALE GENOMIC DNA]</scope>
    <source>
        <strain evidence="2">SpSt-1233</strain>
    </source>
</reference>
<gene>
    <name evidence="2" type="ORF">ENO08_07135</name>
</gene>
<dbReference type="SUPFAM" id="SSF74853">
    <property type="entry name" value="Lamin A/C globular tail domain"/>
    <property type="match status" value="1"/>
</dbReference>
<dbReference type="AlphaFoldDB" id="A0A7V2AVV8"/>